<accession>A0A9P0QVW7</accession>
<keyword evidence="2" id="KW-0472">Membrane</keyword>
<dbReference type="SUPFAM" id="SSF56219">
    <property type="entry name" value="DNase I-like"/>
    <property type="match status" value="1"/>
</dbReference>
<feature type="region of interest" description="Disordered" evidence="1">
    <location>
        <begin position="59"/>
        <end position="179"/>
    </location>
</feature>
<keyword evidence="2" id="KW-0812">Transmembrane</keyword>
<feature type="transmembrane region" description="Helical" evidence="2">
    <location>
        <begin position="12"/>
        <end position="30"/>
    </location>
</feature>
<evidence type="ECO:0000313" key="4">
    <source>
        <dbReference type="Proteomes" id="UP000837801"/>
    </source>
</evidence>
<sequence length="479" mass="54807">MNRVAKSKRIRVLIYLSILALVAFSIYNLWSTRRSNLKPLKQSSWEAIHSIDKNVDNKGKVQIQNEKSESSNQIEDTEFQKDNEKGSYSGKQKEKDQKPSKPLKSNAKSQGSPASTAHKDQKSESKADDSNKTLNNKLDNSLVPPPILDQDDEDDREGVRKLPVPAQKLPGYPQDIARPDRKKINPLRFRLYSHNVHESLEEFQLEGELPWAQRVHMVSSSINFNSKENTIVMLQEVKDFQLNDILKRLNQYEGAIQDEWEAYGAHSNGEKVKGTNVPILFRKSEWEVKYSYTHSLSEEEKSLKSSSYSKNIRVCLVTFMHIKTGNYINIFNTQLDAKSKESRVISIETIKALYGSLDHDWPTFIIGDLNFEYGAKPYKSLEKLFTNVNTLKSDLTNFGHSKSTLTGFDGDEIANGGTDIDYIWTSKSIKEFESEKECKPKDSLDFKLHGFALIHSKYMGEYMSDHRPLVGDFSIERCN</sequence>
<gene>
    <name evidence="3" type="ORF">CLIB1423_29S00870</name>
</gene>
<evidence type="ECO:0000256" key="1">
    <source>
        <dbReference type="SAM" id="MobiDB-lite"/>
    </source>
</evidence>
<dbReference type="AlphaFoldDB" id="A0A9P0QVW7"/>
<feature type="compositionally biased region" description="Polar residues" evidence="1">
    <location>
        <begin position="106"/>
        <end position="115"/>
    </location>
</feature>
<keyword evidence="4" id="KW-1185">Reference proteome</keyword>
<feature type="compositionally biased region" description="Basic and acidic residues" evidence="1">
    <location>
        <begin position="117"/>
        <end position="131"/>
    </location>
</feature>
<name>A0A9P0QVW7_9ASCO</name>
<dbReference type="Gene3D" id="3.60.10.10">
    <property type="entry name" value="Endonuclease/exonuclease/phosphatase"/>
    <property type="match status" value="1"/>
</dbReference>
<dbReference type="EMBL" id="CAKXYY010000029">
    <property type="protein sequence ID" value="CAH2355602.1"/>
    <property type="molecule type" value="Genomic_DNA"/>
</dbReference>
<dbReference type="Proteomes" id="UP000837801">
    <property type="component" value="Unassembled WGS sequence"/>
</dbReference>
<feature type="compositionally biased region" description="Basic and acidic residues" evidence="1">
    <location>
        <begin position="78"/>
        <end position="99"/>
    </location>
</feature>
<dbReference type="InterPro" id="IPR036691">
    <property type="entry name" value="Endo/exonu/phosph_ase_sf"/>
</dbReference>
<feature type="compositionally biased region" description="Polar residues" evidence="1">
    <location>
        <begin position="62"/>
        <end position="74"/>
    </location>
</feature>
<dbReference type="OrthoDB" id="276515at2759"/>
<evidence type="ECO:0008006" key="5">
    <source>
        <dbReference type="Google" id="ProtNLM"/>
    </source>
</evidence>
<keyword evidence="2" id="KW-1133">Transmembrane helix</keyword>
<proteinExistence type="predicted"/>
<reference evidence="3" key="1">
    <citation type="submission" date="2022-03" db="EMBL/GenBank/DDBJ databases">
        <authorList>
            <person name="Legras J.-L."/>
            <person name="Devillers H."/>
            <person name="Grondin C."/>
        </authorList>
    </citation>
    <scope>NUCLEOTIDE SEQUENCE</scope>
    <source>
        <strain evidence="3">CLIB 1423</strain>
    </source>
</reference>
<organism evidence="3 4">
    <name type="scientific">[Candida] railenensis</name>
    <dbReference type="NCBI Taxonomy" id="45579"/>
    <lineage>
        <taxon>Eukaryota</taxon>
        <taxon>Fungi</taxon>
        <taxon>Dikarya</taxon>
        <taxon>Ascomycota</taxon>
        <taxon>Saccharomycotina</taxon>
        <taxon>Pichiomycetes</taxon>
        <taxon>Debaryomycetaceae</taxon>
        <taxon>Kurtzmaniella</taxon>
    </lineage>
</organism>
<comment type="caution">
    <text evidence="3">The sequence shown here is derived from an EMBL/GenBank/DDBJ whole genome shotgun (WGS) entry which is preliminary data.</text>
</comment>
<evidence type="ECO:0000313" key="3">
    <source>
        <dbReference type="EMBL" id="CAH2355602.1"/>
    </source>
</evidence>
<protein>
    <recommendedName>
        <fullName evidence="5">Endonuclease/exonuclease/phosphatase domain-containing protein</fullName>
    </recommendedName>
</protein>
<evidence type="ECO:0000256" key="2">
    <source>
        <dbReference type="SAM" id="Phobius"/>
    </source>
</evidence>